<evidence type="ECO:0000313" key="3">
    <source>
        <dbReference type="WBParaSite" id="TCNE_0001911501-mRNA-1"/>
    </source>
</evidence>
<dbReference type="WBParaSite" id="TCNE_0001911501-mRNA-1">
    <property type="protein sequence ID" value="TCNE_0001911501-mRNA-1"/>
    <property type="gene ID" value="TCNE_0001911501"/>
</dbReference>
<reference evidence="3" key="1">
    <citation type="submission" date="2016-06" db="UniProtKB">
        <authorList>
            <consortium name="WormBaseParasite"/>
        </authorList>
    </citation>
    <scope>IDENTIFICATION</scope>
</reference>
<dbReference type="Proteomes" id="UP000050794">
    <property type="component" value="Unassembled WGS sequence"/>
</dbReference>
<accession>A0A183VEE1</accession>
<reference evidence="1 2" key="2">
    <citation type="submission" date="2018-11" db="EMBL/GenBank/DDBJ databases">
        <authorList>
            <consortium name="Pathogen Informatics"/>
        </authorList>
    </citation>
    <scope>NUCLEOTIDE SEQUENCE [LARGE SCALE GENOMIC DNA]</scope>
</reference>
<proteinExistence type="predicted"/>
<organism evidence="2 3">
    <name type="scientific">Toxocara canis</name>
    <name type="common">Canine roundworm</name>
    <dbReference type="NCBI Taxonomy" id="6265"/>
    <lineage>
        <taxon>Eukaryota</taxon>
        <taxon>Metazoa</taxon>
        <taxon>Ecdysozoa</taxon>
        <taxon>Nematoda</taxon>
        <taxon>Chromadorea</taxon>
        <taxon>Rhabditida</taxon>
        <taxon>Spirurina</taxon>
        <taxon>Ascaridomorpha</taxon>
        <taxon>Ascaridoidea</taxon>
        <taxon>Toxocaridae</taxon>
        <taxon>Toxocara</taxon>
    </lineage>
</organism>
<protein>
    <submittedName>
        <fullName evidence="3">Integrase catalytic domain-containing protein</fullName>
    </submittedName>
</protein>
<evidence type="ECO:0000313" key="2">
    <source>
        <dbReference type="Proteomes" id="UP000050794"/>
    </source>
</evidence>
<gene>
    <name evidence="1" type="ORF">TCNE_LOCUS19111</name>
</gene>
<dbReference type="InterPro" id="IPR036397">
    <property type="entry name" value="RNaseH_sf"/>
</dbReference>
<dbReference type="PANTHER" id="PTHR47331">
    <property type="entry name" value="PHD-TYPE DOMAIN-CONTAINING PROTEIN"/>
    <property type="match status" value="1"/>
</dbReference>
<name>A0A183VEE1_TOXCA</name>
<dbReference type="EMBL" id="UYWY01026394">
    <property type="protein sequence ID" value="VDM50432.1"/>
    <property type="molecule type" value="Genomic_DNA"/>
</dbReference>
<sequence>MEVSATGTFSVNDFKVAEQCLIRDAQKAVTEAEIDFLEMSYSEGCLQVRSTSNSLQAASNDNSSNLSAQSDSPAHLGNPQMTCLSKICQTLNTLRHHFGSLRKGSCPKDDQPSLHELSTLACATTSIPNVSTITNSNVGLDYFGPIHVKSKCNEEKAKGGTKRWIGLFTCQWSRASAFLLSLRRFITRRDQPRSILFDNASTFLLAEKATDQILNQIQCIYIYILEKELPGKMAFTKADHKALRRMIGGALVYDELLQTLPSECEAIVNSRPLTHCSSTKHYRPSTK</sequence>
<evidence type="ECO:0000313" key="1">
    <source>
        <dbReference type="EMBL" id="VDM50432.1"/>
    </source>
</evidence>
<dbReference type="AlphaFoldDB" id="A0A183VEE1"/>
<dbReference type="Gene3D" id="3.30.420.10">
    <property type="entry name" value="Ribonuclease H-like superfamily/Ribonuclease H"/>
    <property type="match status" value="1"/>
</dbReference>
<keyword evidence="2" id="KW-1185">Reference proteome</keyword>
<dbReference type="GO" id="GO:0003676">
    <property type="term" value="F:nucleic acid binding"/>
    <property type="evidence" value="ECO:0007669"/>
    <property type="project" value="InterPro"/>
</dbReference>